<dbReference type="Pfam" id="PF04248">
    <property type="entry name" value="NTP_transf_9"/>
    <property type="match status" value="1"/>
</dbReference>
<evidence type="ECO:0000313" key="2">
    <source>
        <dbReference type="EMBL" id="SDF23042.1"/>
    </source>
</evidence>
<dbReference type="PANTHER" id="PTHR34310:SF8">
    <property type="entry name" value="CONSERVED PROTEIN"/>
    <property type="match status" value="1"/>
</dbReference>
<protein>
    <submittedName>
        <fullName evidence="2">Uncharacterized conserved protein, DUF427 family</fullName>
    </submittedName>
</protein>
<dbReference type="InterPro" id="IPR007361">
    <property type="entry name" value="DUF427"/>
</dbReference>
<comment type="caution">
    <text evidence="2">The sequence shown here is derived from an EMBL/GenBank/DDBJ whole genome shotgun (WGS) entry which is preliminary data.</text>
</comment>
<organism evidence="2 3">
    <name type="scientific">Thalassobaculum litoreum DSM 18839</name>
    <dbReference type="NCBI Taxonomy" id="1123362"/>
    <lineage>
        <taxon>Bacteria</taxon>
        <taxon>Pseudomonadati</taxon>
        <taxon>Pseudomonadota</taxon>
        <taxon>Alphaproteobacteria</taxon>
        <taxon>Rhodospirillales</taxon>
        <taxon>Thalassobaculaceae</taxon>
        <taxon>Thalassobaculum</taxon>
    </lineage>
</organism>
<accession>A0A8G2BEQ1</accession>
<sequence length="128" mass="13835">MPDAGTNPAPGFVKKPEHQVRLTPADKRVMVILGGETVADSTAALLCEETGHDPVYYVPMVDTRADAFTPTSRSTYCPYKGTASYWSIGAGGTKAENAAWSYDLPYDECAALAKHVAFYGDKVEVREV</sequence>
<dbReference type="OrthoDB" id="9815163at2"/>
<keyword evidence="3" id="KW-1185">Reference proteome</keyword>
<gene>
    <name evidence="2" type="ORF">SAMN05660686_00654</name>
</gene>
<name>A0A8G2BEQ1_9PROT</name>
<evidence type="ECO:0000313" key="3">
    <source>
        <dbReference type="Proteomes" id="UP000198615"/>
    </source>
</evidence>
<dbReference type="PANTHER" id="PTHR34310">
    <property type="entry name" value="DUF427 DOMAIN PROTEIN (AFU_ORTHOLOGUE AFUA_3G02220)"/>
    <property type="match status" value="1"/>
</dbReference>
<dbReference type="RefSeq" id="WP_093148166.1">
    <property type="nucleotide sequence ID" value="NZ_FNBW01000002.1"/>
</dbReference>
<dbReference type="EMBL" id="FNBW01000002">
    <property type="protein sequence ID" value="SDF23042.1"/>
    <property type="molecule type" value="Genomic_DNA"/>
</dbReference>
<dbReference type="InterPro" id="IPR038694">
    <property type="entry name" value="DUF427_sf"/>
</dbReference>
<dbReference type="Proteomes" id="UP000198615">
    <property type="component" value="Unassembled WGS sequence"/>
</dbReference>
<evidence type="ECO:0000259" key="1">
    <source>
        <dbReference type="Pfam" id="PF04248"/>
    </source>
</evidence>
<dbReference type="AlphaFoldDB" id="A0A8G2BEQ1"/>
<dbReference type="Gene3D" id="2.170.150.40">
    <property type="entry name" value="Domain of unknown function (DUF427)"/>
    <property type="match status" value="1"/>
</dbReference>
<reference evidence="2 3" key="1">
    <citation type="submission" date="2016-10" db="EMBL/GenBank/DDBJ databases">
        <authorList>
            <person name="Varghese N."/>
            <person name="Submissions S."/>
        </authorList>
    </citation>
    <scope>NUCLEOTIDE SEQUENCE [LARGE SCALE GENOMIC DNA]</scope>
    <source>
        <strain evidence="2 3">DSM 18839</strain>
    </source>
</reference>
<proteinExistence type="predicted"/>
<feature type="domain" description="DUF427" evidence="1">
    <location>
        <begin position="30"/>
        <end position="120"/>
    </location>
</feature>